<dbReference type="Pfam" id="PF13561">
    <property type="entry name" value="adh_short_C2"/>
    <property type="match status" value="1"/>
</dbReference>
<dbReference type="InterPro" id="IPR002347">
    <property type="entry name" value="SDR_fam"/>
</dbReference>
<evidence type="ECO:0000256" key="2">
    <source>
        <dbReference type="ARBA" id="ARBA00023002"/>
    </source>
</evidence>
<dbReference type="RefSeq" id="WP_179241321.1">
    <property type="nucleotide sequence ID" value="NZ_CP058595.1"/>
</dbReference>
<protein>
    <submittedName>
        <fullName evidence="3">SDR family oxidoreductase</fullName>
    </submittedName>
</protein>
<dbReference type="AlphaFoldDB" id="A0A7H9ANJ6"/>
<keyword evidence="4" id="KW-1185">Reference proteome</keyword>
<evidence type="ECO:0000256" key="1">
    <source>
        <dbReference type="ARBA" id="ARBA00006484"/>
    </source>
</evidence>
<dbReference type="FunFam" id="3.40.50.720:FF:000084">
    <property type="entry name" value="Short-chain dehydrogenase reductase"/>
    <property type="match status" value="1"/>
</dbReference>
<dbReference type="InterPro" id="IPR036291">
    <property type="entry name" value="NAD(P)-bd_dom_sf"/>
</dbReference>
<dbReference type="Gene3D" id="3.40.50.720">
    <property type="entry name" value="NAD(P)-binding Rossmann-like Domain"/>
    <property type="match status" value="1"/>
</dbReference>
<dbReference type="PRINTS" id="PR00080">
    <property type="entry name" value="SDRFAMILY"/>
</dbReference>
<dbReference type="PRINTS" id="PR00081">
    <property type="entry name" value="GDHRDH"/>
</dbReference>
<dbReference type="Proteomes" id="UP000509302">
    <property type="component" value="Chromosome"/>
</dbReference>
<comment type="similarity">
    <text evidence="1">Belongs to the short-chain dehydrogenases/reductases (SDR) family.</text>
</comment>
<dbReference type="SUPFAM" id="SSF51735">
    <property type="entry name" value="NAD(P)-binding Rossmann-fold domains"/>
    <property type="match status" value="1"/>
</dbReference>
<name>A0A7H9ANJ6_9FLAO</name>
<dbReference type="EMBL" id="CP058595">
    <property type="protein sequence ID" value="QLG45031.1"/>
    <property type="molecule type" value="Genomic_DNA"/>
</dbReference>
<dbReference type="PANTHER" id="PTHR24321">
    <property type="entry name" value="DEHYDROGENASES, SHORT CHAIN"/>
    <property type="match status" value="1"/>
</dbReference>
<dbReference type="PANTHER" id="PTHR24321:SF8">
    <property type="entry name" value="ESTRADIOL 17-BETA-DEHYDROGENASE 8-RELATED"/>
    <property type="match status" value="1"/>
</dbReference>
<proteinExistence type="inferred from homology"/>
<evidence type="ECO:0000313" key="3">
    <source>
        <dbReference type="EMBL" id="QLG45031.1"/>
    </source>
</evidence>
<dbReference type="NCBIfam" id="NF005559">
    <property type="entry name" value="PRK07231.1"/>
    <property type="match status" value="1"/>
</dbReference>
<sequence>MYNLKGKTAIVTGSGRIDGIGEAIVLKLAEQGCNVVISDIGVAQGENFSEEHIGTTEDMETIVKKAKNKGVNATAIVCDIRFEDQVEVLVNKTRDVFGSVDIMVNNAGVGYIMEPFTEFKEESWDAVLDVNLKGAFLCSKHAAIAMIDQGKGGAIINIASQAAKSGFPFAAAYTASKHGMIGLTRSNAVELGTYKIRVNAVCPNHITTGLGHWQNKFFSDKLGLEYDDYLQSIVDKNPLKRTGLVEDIAKAVAFLASDQADYITGEAMNVSGGEEYH</sequence>
<keyword evidence="2" id="KW-0560">Oxidoreductase</keyword>
<dbReference type="GO" id="GO:0016491">
    <property type="term" value="F:oxidoreductase activity"/>
    <property type="evidence" value="ECO:0007669"/>
    <property type="project" value="UniProtKB-KW"/>
</dbReference>
<reference evidence="3 4" key="1">
    <citation type="journal article" date="2006" name="Int. J. Syst. Evol. Microbiol.">
        <title>Costertonia aggregata gen. nov., sp. nov., a mesophilic marine bacterium of the family Flavobacteriaceae, isolated from a mature biofilm.</title>
        <authorList>
            <person name="Kwon K.K."/>
            <person name="Lee Y.K."/>
            <person name="Lee H.K."/>
        </authorList>
    </citation>
    <scope>NUCLEOTIDE SEQUENCE [LARGE SCALE GENOMIC DNA]</scope>
    <source>
        <strain evidence="3 4">KCCM 42265</strain>
    </source>
</reference>
<evidence type="ECO:0000313" key="4">
    <source>
        <dbReference type="Proteomes" id="UP000509302"/>
    </source>
</evidence>
<accession>A0A7H9ANJ6</accession>
<organism evidence="3 4">
    <name type="scientific">Costertonia aggregata</name>
    <dbReference type="NCBI Taxonomy" id="343403"/>
    <lineage>
        <taxon>Bacteria</taxon>
        <taxon>Pseudomonadati</taxon>
        <taxon>Bacteroidota</taxon>
        <taxon>Flavobacteriia</taxon>
        <taxon>Flavobacteriales</taxon>
        <taxon>Flavobacteriaceae</taxon>
        <taxon>Costertonia</taxon>
    </lineage>
</organism>
<gene>
    <name evidence="3" type="ORF">HYG79_06580</name>
</gene>
<dbReference type="KEGG" id="cagg:HYG79_06580"/>